<keyword evidence="3" id="KW-1185">Reference proteome</keyword>
<keyword evidence="1" id="KW-0472">Membrane</keyword>
<dbReference type="PANTHER" id="PTHR20898">
    <property type="entry name" value="DAEDALUS ON 3-RELATED-RELATED"/>
    <property type="match status" value="1"/>
</dbReference>
<accession>A0AAD4PJW1</accession>
<feature type="non-terminal residue" evidence="2">
    <location>
        <position position="1"/>
    </location>
</feature>
<gene>
    <name evidence="2" type="ORF">KR093_003366</name>
</gene>
<protein>
    <submittedName>
        <fullName evidence="2">Uncharacterized protein</fullName>
    </submittedName>
</protein>
<dbReference type="EMBL" id="JAJJHW010002585">
    <property type="protein sequence ID" value="KAH8370414.1"/>
    <property type="molecule type" value="Genomic_DNA"/>
</dbReference>
<dbReference type="Proteomes" id="UP001200034">
    <property type="component" value="Unassembled WGS sequence"/>
</dbReference>
<dbReference type="AlphaFoldDB" id="A0AAD4PJW1"/>
<dbReference type="InterPro" id="IPR010512">
    <property type="entry name" value="DUF1091"/>
</dbReference>
<evidence type="ECO:0000256" key="1">
    <source>
        <dbReference type="SAM" id="Phobius"/>
    </source>
</evidence>
<feature type="transmembrane region" description="Helical" evidence="1">
    <location>
        <begin position="114"/>
        <end position="138"/>
    </location>
</feature>
<evidence type="ECO:0000313" key="2">
    <source>
        <dbReference type="EMBL" id="KAH8370414.1"/>
    </source>
</evidence>
<evidence type="ECO:0000313" key="3">
    <source>
        <dbReference type="Proteomes" id="UP001200034"/>
    </source>
</evidence>
<dbReference type="PANTHER" id="PTHR20898:SF0">
    <property type="entry name" value="DAEDALUS ON 3-RELATED"/>
    <property type="match status" value="1"/>
</dbReference>
<reference evidence="2" key="1">
    <citation type="journal article" date="2021" name="Mol. Ecol. Resour.">
        <title>Phylogenomic analyses of the genus Drosophila reveals genomic signals of climate adaptation.</title>
        <authorList>
            <person name="Li F."/>
            <person name="Rane R.V."/>
            <person name="Luria V."/>
            <person name="Xiong Z."/>
            <person name="Chen J."/>
            <person name="Li Z."/>
            <person name="Catullo R.A."/>
            <person name="Griffin P.C."/>
            <person name="Schiffer M."/>
            <person name="Pearce S."/>
            <person name="Lee S.F."/>
            <person name="McElroy K."/>
            <person name="Stocker A."/>
            <person name="Shirriffs J."/>
            <person name="Cockerell F."/>
            <person name="Coppin C."/>
            <person name="Sgro C.M."/>
            <person name="Karger A."/>
            <person name="Cain J.W."/>
            <person name="Weber J.A."/>
            <person name="Santpere G."/>
            <person name="Kirschner M.W."/>
            <person name="Hoffmann A.A."/>
            <person name="Oakeshott J.G."/>
            <person name="Zhang G."/>
        </authorList>
    </citation>
    <scope>NUCLEOTIDE SEQUENCE</scope>
    <source>
        <strain evidence="2">BGI-SZ-2011g</strain>
    </source>
</reference>
<comment type="caution">
    <text evidence="2">The sequence shown here is derived from an EMBL/GenBank/DDBJ whole genome shotgun (WGS) entry which is preliminary data.</text>
</comment>
<sequence length="180" mass="20845">VISQSSQKLIIHWDTFNCLKNPQVVDYNKCNIIGPEKSLLSVEIKYNRDFDTFNGTFILRLPRPPTNKFHKIMDLNFNICQFFMSSKLNKFLNIVYRSMSKDSNMPIKCPQLKVGFYLVFVNTPIGIHICIFQGVYYFRNMDIGANVPIFLPKSAFKAELNFYQPKLQILNVSLSGVLTE</sequence>
<proteinExistence type="predicted"/>
<dbReference type="Pfam" id="PF06477">
    <property type="entry name" value="DUF1091"/>
    <property type="match status" value="1"/>
</dbReference>
<keyword evidence="1" id="KW-0812">Transmembrane</keyword>
<feature type="non-terminal residue" evidence="2">
    <location>
        <position position="180"/>
    </location>
</feature>
<keyword evidence="1" id="KW-1133">Transmembrane helix</keyword>
<organism evidence="2 3">
    <name type="scientific">Drosophila rubida</name>
    <dbReference type="NCBI Taxonomy" id="30044"/>
    <lineage>
        <taxon>Eukaryota</taxon>
        <taxon>Metazoa</taxon>
        <taxon>Ecdysozoa</taxon>
        <taxon>Arthropoda</taxon>
        <taxon>Hexapoda</taxon>
        <taxon>Insecta</taxon>
        <taxon>Pterygota</taxon>
        <taxon>Neoptera</taxon>
        <taxon>Endopterygota</taxon>
        <taxon>Diptera</taxon>
        <taxon>Brachycera</taxon>
        <taxon>Muscomorpha</taxon>
        <taxon>Ephydroidea</taxon>
        <taxon>Drosophilidae</taxon>
        <taxon>Drosophila</taxon>
    </lineage>
</organism>
<name>A0AAD4PJW1_9MUSC</name>